<dbReference type="AlphaFoldDB" id="A0A136IK32"/>
<dbReference type="Proteomes" id="UP000070501">
    <property type="component" value="Unassembled WGS sequence"/>
</dbReference>
<name>A0A136IK32_9PEZI</name>
<gene>
    <name evidence="1" type="ORF">Micbo1qcDRAFT_223497</name>
</gene>
<accession>A0A136IK32</accession>
<sequence>MSSTITTLRFQPEIAELFGQETFTVTRENSGFIRIRERSRFMKAVFEEVAENQHLVNIVGGPHDNAPEVRINAYTVAGWGDLFEMFEYLNDSIEGQTNVAGETLCPRLEALYVAFGTPANAVPCRFCVESRASDKAKFFFACIVWRGNPNRCMNCVMKMRRGPMCDAEEHPM</sequence>
<proteinExistence type="predicted"/>
<keyword evidence="2" id="KW-1185">Reference proteome</keyword>
<dbReference type="EMBL" id="KQ964287">
    <property type="protein sequence ID" value="KXJ85275.1"/>
    <property type="molecule type" value="Genomic_DNA"/>
</dbReference>
<dbReference type="InParanoid" id="A0A136IK32"/>
<organism evidence="1 2">
    <name type="scientific">Microdochium bolleyi</name>
    <dbReference type="NCBI Taxonomy" id="196109"/>
    <lineage>
        <taxon>Eukaryota</taxon>
        <taxon>Fungi</taxon>
        <taxon>Dikarya</taxon>
        <taxon>Ascomycota</taxon>
        <taxon>Pezizomycotina</taxon>
        <taxon>Sordariomycetes</taxon>
        <taxon>Xylariomycetidae</taxon>
        <taxon>Xylariales</taxon>
        <taxon>Microdochiaceae</taxon>
        <taxon>Microdochium</taxon>
    </lineage>
</organism>
<protein>
    <submittedName>
        <fullName evidence="1">Uncharacterized protein</fullName>
    </submittedName>
</protein>
<evidence type="ECO:0000313" key="2">
    <source>
        <dbReference type="Proteomes" id="UP000070501"/>
    </source>
</evidence>
<reference evidence="2" key="1">
    <citation type="submission" date="2016-02" db="EMBL/GenBank/DDBJ databases">
        <title>Draft genome sequence of Microdochium bolleyi, a fungal endophyte of beachgrass.</title>
        <authorList>
            <consortium name="DOE Joint Genome Institute"/>
            <person name="David A.S."/>
            <person name="May G."/>
            <person name="Haridas S."/>
            <person name="Lim J."/>
            <person name="Wang M."/>
            <person name="Labutti K."/>
            <person name="Lipzen A."/>
            <person name="Barry K."/>
            <person name="Grigoriev I.V."/>
        </authorList>
    </citation>
    <scope>NUCLEOTIDE SEQUENCE [LARGE SCALE GENOMIC DNA]</scope>
    <source>
        <strain evidence="2">J235TASD1</strain>
    </source>
</reference>
<evidence type="ECO:0000313" key="1">
    <source>
        <dbReference type="EMBL" id="KXJ85275.1"/>
    </source>
</evidence>